<keyword evidence="1" id="KW-0812">Transmembrane</keyword>
<name>A0A0F9E1E6_9ZZZZ</name>
<keyword evidence="1" id="KW-0472">Membrane</keyword>
<protein>
    <submittedName>
        <fullName evidence="2">Uncharacterized protein</fullName>
    </submittedName>
</protein>
<organism evidence="2">
    <name type="scientific">marine sediment metagenome</name>
    <dbReference type="NCBI Taxonomy" id="412755"/>
    <lineage>
        <taxon>unclassified sequences</taxon>
        <taxon>metagenomes</taxon>
        <taxon>ecological metagenomes</taxon>
    </lineage>
</organism>
<comment type="caution">
    <text evidence="2">The sequence shown here is derived from an EMBL/GenBank/DDBJ whole genome shotgun (WGS) entry which is preliminary data.</text>
</comment>
<gene>
    <name evidence="2" type="ORF">LCGC14_2130910</name>
</gene>
<evidence type="ECO:0000256" key="1">
    <source>
        <dbReference type="SAM" id="Phobius"/>
    </source>
</evidence>
<proteinExistence type="predicted"/>
<dbReference type="AlphaFoldDB" id="A0A0F9E1E6"/>
<feature type="transmembrane region" description="Helical" evidence="1">
    <location>
        <begin position="30"/>
        <end position="50"/>
    </location>
</feature>
<sequence>MFKGKKTYIVAVLIGIATTVRQLGFIDDEFFKAILVFLGAGGLAALRAGISKR</sequence>
<keyword evidence="1" id="KW-1133">Transmembrane helix</keyword>
<evidence type="ECO:0000313" key="2">
    <source>
        <dbReference type="EMBL" id="KKL67843.1"/>
    </source>
</evidence>
<dbReference type="EMBL" id="LAZR01026728">
    <property type="protein sequence ID" value="KKL67843.1"/>
    <property type="molecule type" value="Genomic_DNA"/>
</dbReference>
<reference evidence="2" key="1">
    <citation type="journal article" date="2015" name="Nature">
        <title>Complex archaea that bridge the gap between prokaryotes and eukaryotes.</title>
        <authorList>
            <person name="Spang A."/>
            <person name="Saw J.H."/>
            <person name="Jorgensen S.L."/>
            <person name="Zaremba-Niedzwiedzka K."/>
            <person name="Martijn J."/>
            <person name="Lind A.E."/>
            <person name="van Eijk R."/>
            <person name="Schleper C."/>
            <person name="Guy L."/>
            <person name="Ettema T.J."/>
        </authorList>
    </citation>
    <scope>NUCLEOTIDE SEQUENCE</scope>
</reference>
<feature type="transmembrane region" description="Helical" evidence="1">
    <location>
        <begin position="7"/>
        <end position="24"/>
    </location>
</feature>
<accession>A0A0F9E1E6</accession>